<name>A0ABT4AE27_9BACT</name>
<reference evidence="2 3" key="1">
    <citation type="submission" date="2022-11" db="EMBL/GenBank/DDBJ databases">
        <title>Minimal conservation of predation-associated metabolite biosynthetic gene clusters underscores biosynthetic potential of Myxococcota including descriptions for ten novel species: Archangium lansinium sp. nov., Myxococcus landrumus sp. nov., Nannocystis bai.</title>
        <authorList>
            <person name="Ahearne A."/>
            <person name="Stevens C."/>
            <person name="Phillips K."/>
        </authorList>
    </citation>
    <scope>NUCLEOTIDE SEQUENCE [LARGE SCALE GENOMIC DNA]</scope>
    <source>
        <strain evidence="2 3">MIWBW</strain>
    </source>
</reference>
<dbReference type="PROSITE" id="PS51257">
    <property type="entry name" value="PROKAR_LIPOPROTEIN"/>
    <property type="match status" value="1"/>
</dbReference>
<feature type="signal peptide" evidence="1">
    <location>
        <begin position="1"/>
        <end position="21"/>
    </location>
</feature>
<evidence type="ECO:0000256" key="1">
    <source>
        <dbReference type="SAM" id="SignalP"/>
    </source>
</evidence>
<dbReference type="EMBL" id="JAPNKA010000001">
    <property type="protein sequence ID" value="MCY1079928.1"/>
    <property type="molecule type" value="Genomic_DNA"/>
</dbReference>
<sequence length="341" mass="37192">MKQARSLLACALLFAALGGVACQTAYRAHRDIPPELTAHAVVVYPFGFRWPEPAWRSFELSQRLIDVALAEAGEQALFFGPSEFKVYRPQEDNAWVASNAVSRLVSSGVRPDQALVLRPWAERRVHSVQRESHDVAGRRVGTGSVEETAFLGHVEVLHPSSGRVLVEVTGEAVPDPFAEHSDEGADPSPELTRLMVGLTREALAALDETLRPPRLPTPPLAGEVILIPWETFTYSEEGRPAFAPELAALDALDAEVVRQQRLRFANPGLAPRELTQLARMPAGLYVLEAPAGGKLAPGELVVGVEEGPALPQTLARMRFSLVPTRVRVRRPDGNVAERLLP</sequence>
<keyword evidence="1" id="KW-0732">Signal</keyword>
<organism evidence="2 3">
    <name type="scientific">Archangium lansingense</name>
    <dbReference type="NCBI Taxonomy" id="2995310"/>
    <lineage>
        <taxon>Bacteria</taxon>
        <taxon>Pseudomonadati</taxon>
        <taxon>Myxococcota</taxon>
        <taxon>Myxococcia</taxon>
        <taxon>Myxococcales</taxon>
        <taxon>Cystobacterineae</taxon>
        <taxon>Archangiaceae</taxon>
        <taxon>Archangium</taxon>
    </lineage>
</organism>
<dbReference type="RefSeq" id="WP_267538617.1">
    <property type="nucleotide sequence ID" value="NZ_JAPNKA010000001.1"/>
</dbReference>
<keyword evidence="3" id="KW-1185">Reference proteome</keyword>
<gene>
    <name evidence="2" type="ORF">OV287_36305</name>
</gene>
<comment type="caution">
    <text evidence="2">The sequence shown here is derived from an EMBL/GenBank/DDBJ whole genome shotgun (WGS) entry which is preliminary data.</text>
</comment>
<protein>
    <recommendedName>
        <fullName evidence="4">Lipoprotein</fullName>
    </recommendedName>
</protein>
<feature type="chain" id="PRO_5047294495" description="Lipoprotein" evidence="1">
    <location>
        <begin position="22"/>
        <end position="341"/>
    </location>
</feature>
<proteinExistence type="predicted"/>
<dbReference type="Proteomes" id="UP001207654">
    <property type="component" value="Unassembled WGS sequence"/>
</dbReference>
<accession>A0ABT4AE27</accession>
<evidence type="ECO:0000313" key="3">
    <source>
        <dbReference type="Proteomes" id="UP001207654"/>
    </source>
</evidence>
<evidence type="ECO:0000313" key="2">
    <source>
        <dbReference type="EMBL" id="MCY1079928.1"/>
    </source>
</evidence>
<evidence type="ECO:0008006" key="4">
    <source>
        <dbReference type="Google" id="ProtNLM"/>
    </source>
</evidence>